<feature type="domain" description="Phage capsid-like C-terminal" evidence="2">
    <location>
        <begin position="35"/>
        <end position="312"/>
    </location>
</feature>
<evidence type="ECO:0000259" key="2">
    <source>
        <dbReference type="Pfam" id="PF05065"/>
    </source>
</evidence>
<sequence length="321" mass="35767">MKAPLRLNIQHFADTKSATFNPDNVVMSDFLAGEIPSEFQEVIVEDIMANSVTMQLAQYEEMNQQRKEFTYLTGPVGAYWVGEGKKIKTTKPTVVRAVMEAHKLGVIVLATREALNYTVRQYFEQMRPQIAKAFYMKFDEAAILNVDNPFPQSLEQSVATAKHVVTAEQLNRISAGDFFALTDLVNDEGYDVNAFISRTQNKSLLRGVVDGADTTDPVRLYNRAANTLDGLPIATLDSDSMKKGTLYAGDFNYLRYGIPFNLNFKIAEEGQISTIVDENGDPINLFEREMIAMRATMDVGFMVLKDDAFAKLEPAAEVPGA</sequence>
<dbReference type="InterPro" id="IPR024455">
    <property type="entry name" value="Phage_capsid"/>
</dbReference>
<organism evidence="3 4">
    <name type="scientific">Bhargavaea changchunensis</name>
    <dbReference type="NCBI Taxonomy" id="2134037"/>
    <lineage>
        <taxon>Bacteria</taxon>
        <taxon>Bacillati</taxon>
        <taxon>Bacillota</taxon>
        <taxon>Bacilli</taxon>
        <taxon>Bacillales</taxon>
        <taxon>Caryophanaceae</taxon>
        <taxon>Bhargavaea</taxon>
    </lineage>
</organism>
<name>A0ABW2NBQ2_9BACL</name>
<dbReference type="InterPro" id="IPR054612">
    <property type="entry name" value="Phage_capsid-like_C"/>
</dbReference>
<reference evidence="4" key="1">
    <citation type="journal article" date="2019" name="Int. J. Syst. Evol. Microbiol.">
        <title>The Global Catalogue of Microorganisms (GCM) 10K type strain sequencing project: providing services to taxonomists for standard genome sequencing and annotation.</title>
        <authorList>
            <consortium name="The Broad Institute Genomics Platform"/>
            <consortium name="The Broad Institute Genome Sequencing Center for Infectious Disease"/>
            <person name="Wu L."/>
            <person name="Ma J."/>
        </authorList>
    </citation>
    <scope>NUCLEOTIDE SEQUENCE [LARGE SCALE GENOMIC DNA]</scope>
    <source>
        <strain evidence="4">JCM 4738</strain>
    </source>
</reference>
<dbReference type="RefSeq" id="WP_157297518.1">
    <property type="nucleotide sequence ID" value="NZ_JBHTCT010000011.1"/>
</dbReference>
<accession>A0ABW2NBQ2</accession>
<dbReference type="Proteomes" id="UP001596483">
    <property type="component" value="Unassembled WGS sequence"/>
</dbReference>
<keyword evidence="4" id="KW-1185">Reference proteome</keyword>
<evidence type="ECO:0000313" key="3">
    <source>
        <dbReference type="EMBL" id="MFC7364533.1"/>
    </source>
</evidence>
<evidence type="ECO:0000256" key="1">
    <source>
        <dbReference type="ARBA" id="ARBA00004328"/>
    </source>
</evidence>
<dbReference type="NCBIfam" id="TIGR01554">
    <property type="entry name" value="major_cap_HK97"/>
    <property type="match status" value="1"/>
</dbReference>
<comment type="caution">
    <text evidence="3">The sequence shown here is derived from an EMBL/GenBank/DDBJ whole genome shotgun (WGS) entry which is preliminary data.</text>
</comment>
<dbReference type="SUPFAM" id="SSF56563">
    <property type="entry name" value="Major capsid protein gp5"/>
    <property type="match status" value="1"/>
</dbReference>
<dbReference type="EMBL" id="JBHTCT010000011">
    <property type="protein sequence ID" value="MFC7364533.1"/>
    <property type="molecule type" value="Genomic_DNA"/>
</dbReference>
<gene>
    <name evidence="3" type="ORF">ACFQQH_05255</name>
</gene>
<comment type="subcellular location">
    <subcellularLocation>
        <location evidence="1">Virion</location>
    </subcellularLocation>
</comment>
<proteinExistence type="predicted"/>
<evidence type="ECO:0000313" key="4">
    <source>
        <dbReference type="Proteomes" id="UP001596483"/>
    </source>
</evidence>
<dbReference type="Pfam" id="PF05065">
    <property type="entry name" value="Phage_capsid"/>
    <property type="match status" value="1"/>
</dbReference>
<protein>
    <submittedName>
        <fullName evidence="3">Phage major capsid protein</fullName>
    </submittedName>
</protein>